<reference evidence="7 8" key="2">
    <citation type="submission" date="2018-11" db="EMBL/GenBank/DDBJ databases">
        <authorList>
            <consortium name="Pathogen Informatics"/>
        </authorList>
    </citation>
    <scope>NUCLEOTIDE SEQUENCE [LARGE SCALE GENOMIC DNA]</scope>
</reference>
<evidence type="ECO:0000313" key="7">
    <source>
        <dbReference type="EMBL" id="VDO93701.1"/>
    </source>
</evidence>
<accession>A0A183ICA3</accession>
<dbReference type="PANTHER" id="PTHR23249">
    <property type="entry name" value="TRAFFICKING PROTEIN PARTICLE COMPLEX SUBUNIT"/>
    <property type="match status" value="1"/>
</dbReference>
<organism evidence="9">
    <name type="scientific">Soboliphyme baturini</name>
    <dbReference type="NCBI Taxonomy" id="241478"/>
    <lineage>
        <taxon>Eukaryota</taxon>
        <taxon>Metazoa</taxon>
        <taxon>Ecdysozoa</taxon>
        <taxon>Nematoda</taxon>
        <taxon>Enoplea</taxon>
        <taxon>Dorylaimia</taxon>
        <taxon>Dioctophymatida</taxon>
        <taxon>Dioctophymatoidea</taxon>
        <taxon>Soboliphymatidae</taxon>
        <taxon>Soboliphyme</taxon>
    </lineage>
</organism>
<dbReference type="GO" id="GO:0030008">
    <property type="term" value="C:TRAPP complex"/>
    <property type="evidence" value="ECO:0007669"/>
    <property type="project" value="UniProtKB-UniRule"/>
</dbReference>
<dbReference type="EMBL" id="UZAM01006760">
    <property type="protein sequence ID" value="VDO93701.1"/>
    <property type="molecule type" value="Genomic_DNA"/>
</dbReference>
<name>A0A183ICA3_9BILA</name>
<gene>
    <name evidence="7" type="ORF">SBAD_LOCUS1247</name>
</gene>
<evidence type="ECO:0000256" key="6">
    <source>
        <dbReference type="RuleBase" id="RU366065"/>
    </source>
</evidence>
<keyword evidence="1 6" id="KW-0813">Transport</keyword>
<dbReference type="SMART" id="SM01399">
    <property type="entry name" value="Sybindin"/>
    <property type="match status" value="1"/>
</dbReference>
<keyword evidence="3 6" id="KW-0931">ER-Golgi transport</keyword>
<dbReference type="Proteomes" id="UP000270296">
    <property type="component" value="Unassembled WGS sequence"/>
</dbReference>
<dbReference type="SUPFAM" id="SSF64356">
    <property type="entry name" value="SNARE-like"/>
    <property type="match status" value="1"/>
</dbReference>
<reference evidence="9" key="1">
    <citation type="submission" date="2016-06" db="UniProtKB">
        <authorList>
            <consortium name="WormBaseParasite"/>
        </authorList>
    </citation>
    <scope>IDENTIFICATION</scope>
</reference>
<comment type="subunit">
    <text evidence="6">Part of the multisubunit transport protein particle (TRAPP) complex.</text>
</comment>
<dbReference type="OrthoDB" id="246406at2759"/>
<dbReference type="Pfam" id="PF04099">
    <property type="entry name" value="Sybindin"/>
    <property type="match status" value="1"/>
</dbReference>
<evidence type="ECO:0000256" key="1">
    <source>
        <dbReference type="ARBA" id="ARBA00022448"/>
    </source>
</evidence>
<evidence type="ECO:0000313" key="8">
    <source>
        <dbReference type="Proteomes" id="UP000270296"/>
    </source>
</evidence>
<dbReference type="WBParaSite" id="SBAD_0000129701-mRNA-1">
    <property type="protein sequence ID" value="SBAD_0000129701-mRNA-1"/>
    <property type="gene ID" value="SBAD_0000129701"/>
</dbReference>
<evidence type="ECO:0000256" key="3">
    <source>
        <dbReference type="ARBA" id="ARBA00022892"/>
    </source>
</evidence>
<dbReference type="InterPro" id="IPR011012">
    <property type="entry name" value="Longin-like_dom_sf"/>
</dbReference>
<evidence type="ECO:0000256" key="2">
    <source>
        <dbReference type="ARBA" id="ARBA00022824"/>
    </source>
</evidence>
<dbReference type="GO" id="GO:0006888">
    <property type="term" value="P:endoplasmic reticulum to Golgi vesicle-mediated transport"/>
    <property type="evidence" value="ECO:0007669"/>
    <property type="project" value="UniProtKB-UniRule"/>
</dbReference>
<proteinExistence type="inferred from homology"/>
<protein>
    <recommendedName>
        <fullName evidence="6">Trafficking protein particle complex subunit</fullName>
    </recommendedName>
</protein>
<keyword evidence="4 6" id="KW-0333">Golgi apparatus</keyword>
<comment type="similarity">
    <text evidence="5">Belongs to the TRAPP small subunits family. BET5 subfamily.</text>
</comment>
<evidence type="ECO:0000313" key="9">
    <source>
        <dbReference type="WBParaSite" id="SBAD_0000129701-mRNA-1"/>
    </source>
</evidence>
<evidence type="ECO:0000256" key="4">
    <source>
        <dbReference type="ARBA" id="ARBA00023034"/>
    </source>
</evidence>
<dbReference type="AlphaFoldDB" id="A0A183ICA3"/>
<keyword evidence="2 6" id="KW-0256">Endoplasmic reticulum</keyword>
<keyword evidence="8" id="KW-1185">Reference proteome</keyword>
<dbReference type="Gene3D" id="3.30.450.70">
    <property type="match status" value="1"/>
</dbReference>
<dbReference type="GO" id="GO:0005794">
    <property type="term" value="C:Golgi apparatus"/>
    <property type="evidence" value="ECO:0007669"/>
    <property type="project" value="UniProtKB-SubCell"/>
</dbReference>
<dbReference type="PANTHER" id="PTHR23249:SF16">
    <property type="entry name" value="TRAFFICKING PROTEIN PARTICLE COMPLEX SUBUNIT 1"/>
    <property type="match status" value="1"/>
</dbReference>
<evidence type="ECO:0000256" key="5">
    <source>
        <dbReference type="ARBA" id="ARBA00038167"/>
    </source>
</evidence>
<dbReference type="GO" id="GO:0005783">
    <property type="term" value="C:endoplasmic reticulum"/>
    <property type="evidence" value="ECO:0007669"/>
    <property type="project" value="UniProtKB-SubCell"/>
</dbReference>
<sequence length="109" mass="12681">MAIYNLYIFDRSGTCIYYTEWKRTRESSVNKNEEFKLLYGLLVSLNSFICRLSPVSNKCTFRSFQTTSYKLSYFETATSLKFVLNSDLTVNGIHDLLRQIYAEVTSVVN</sequence>
<comment type="subcellular location">
    <subcellularLocation>
        <location evidence="6">Endoplasmic reticulum</location>
    </subcellularLocation>
    <subcellularLocation>
        <location evidence="6">Golgi apparatus</location>
        <location evidence="6">cis-Golgi network</location>
    </subcellularLocation>
</comment>
<dbReference type="InterPro" id="IPR007233">
    <property type="entry name" value="TRAPPC"/>
</dbReference>